<sequence>MQIDLHKNTAAILALAVALGFLLPEPARRLEFLVIPALFLMMAFSMGGIDLRLPPIRRAAAGFLINYLFLSGLILSIAPLVLEDEAHLLGFVVMAAVPPAVAVVPLTKLLDGDVRLALYSEVLSYLGSVVLMPLIIFHFAGEVGVGVWETGEVVVLLILLPLIASRRVGRFKIDPVHPINFGLFVVTYVVVGLNSSAMSVGVGGVLLVAFVRTYISGAIVYAASAALGVDLQKRIAYTLLASFKNLGLAAAVALLLFGPGAAVPAAVCILAETSFYILLSALAGRQEGRQASKDGVRTRRGRLGT</sequence>
<comment type="subcellular location">
    <subcellularLocation>
        <location evidence="1">Membrane</location>
        <topology evidence="1">Multi-pass membrane protein</topology>
    </subcellularLocation>
</comment>
<accession>A0ABT5XHE5</accession>
<feature type="transmembrane region" description="Helical" evidence="5">
    <location>
        <begin position="88"/>
        <end position="110"/>
    </location>
</feature>
<evidence type="ECO:0000256" key="3">
    <source>
        <dbReference type="ARBA" id="ARBA00022989"/>
    </source>
</evidence>
<protein>
    <recommendedName>
        <fullName evidence="8">Bile acid:sodium symporter</fullName>
    </recommendedName>
</protein>
<feature type="transmembrane region" description="Helical" evidence="5">
    <location>
        <begin position="146"/>
        <end position="164"/>
    </location>
</feature>
<feature type="transmembrane region" description="Helical" evidence="5">
    <location>
        <begin position="263"/>
        <end position="283"/>
    </location>
</feature>
<evidence type="ECO:0000256" key="2">
    <source>
        <dbReference type="ARBA" id="ARBA00022692"/>
    </source>
</evidence>
<evidence type="ECO:0000256" key="1">
    <source>
        <dbReference type="ARBA" id="ARBA00004141"/>
    </source>
</evidence>
<gene>
    <name evidence="6" type="ORF">P0O24_10050</name>
</gene>
<evidence type="ECO:0000256" key="5">
    <source>
        <dbReference type="SAM" id="Phobius"/>
    </source>
</evidence>
<dbReference type="RefSeq" id="WP_316969622.1">
    <property type="nucleotide sequence ID" value="NZ_JARFPL010000036.1"/>
</dbReference>
<evidence type="ECO:0000313" key="6">
    <source>
        <dbReference type="EMBL" id="MDF0593922.1"/>
    </source>
</evidence>
<organism evidence="6 7">
    <name type="scientific">Candidatus Methanocrinis alkalitolerans</name>
    <dbReference type="NCBI Taxonomy" id="3033395"/>
    <lineage>
        <taxon>Archaea</taxon>
        <taxon>Methanobacteriati</taxon>
        <taxon>Methanobacteriota</taxon>
        <taxon>Stenosarchaea group</taxon>
        <taxon>Methanomicrobia</taxon>
        <taxon>Methanotrichales</taxon>
        <taxon>Methanotrichaceae</taxon>
        <taxon>Methanocrinis</taxon>
    </lineage>
</organism>
<evidence type="ECO:0000256" key="4">
    <source>
        <dbReference type="ARBA" id="ARBA00023136"/>
    </source>
</evidence>
<keyword evidence="2 5" id="KW-0812">Transmembrane</keyword>
<dbReference type="Proteomes" id="UP001215956">
    <property type="component" value="Unassembled WGS sequence"/>
</dbReference>
<reference evidence="6 7" key="1">
    <citation type="submission" date="2023-03" db="EMBL/GenBank/DDBJ databases">
        <title>Whole genome sequencing of Methanotrichaceae archaeon M04Ac.</title>
        <authorList>
            <person name="Khomyakova M.A."/>
            <person name="Merkel A.Y."/>
            <person name="Slobodkin A.I."/>
        </authorList>
    </citation>
    <scope>NUCLEOTIDE SEQUENCE [LARGE SCALE GENOMIC DNA]</scope>
    <source>
        <strain evidence="6 7">M04Ac</strain>
    </source>
</reference>
<dbReference type="InterPro" id="IPR038770">
    <property type="entry name" value="Na+/solute_symporter_sf"/>
</dbReference>
<feature type="transmembrane region" description="Helical" evidence="5">
    <location>
        <begin position="34"/>
        <end position="51"/>
    </location>
</feature>
<feature type="transmembrane region" description="Helical" evidence="5">
    <location>
        <begin position="200"/>
        <end position="223"/>
    </location>
</feature>
<name>A0ABT5XHE5_9EURY</name>
<feature type="transmembrane region" description="Helical" evidence="5">
    <location>
        <begin position="176"/>
        <end position="194"/>
    </location>
</feature>
<keyword evidence="4 5" id="KW-0472">Membrane</keyword>
<comment type="caution">
    <text evidence="6">The sequence shown here is derived from an EMBL/GenBank/DDBJ whole genome shotgun (WGS) entry which is preliminary data.</text>
</comment>
<evidence type="ECO:0008006" key="8">
    <source>
        <dbReference type="Google" id="ProtNLM"/>
    </source>
</evidence>
<dbReference type="Gene3D" id="1.20.1530.20">
    <property type="match status" value="1"/>
</dbReference>
<proteinExistence type="predicted"/>
<dbReference type="InterPro" id="IPR002657">
    <property type="entry name" value="BilAc:Na_symport/Acr3"/>
</dbReference>
<feature type="transmembrane region" description="Helical" evidence="5">
    <location>
        <begin position="63"/>
        <end position="82"/>
    </location>
</feature>
<evidence type="ECO:0000313" key="7">
    <source>
        <dbReference type="Proteomes" id="UP001215956"/>
    </source>
</evidence>
<feature type="transmembrane region" description="Helical" evidence="5">
    <location>
        <begin position="235"/>
        <end position="257"/>
    </location>
</feature>
<keyword evidence="7" id="KW-1185">Reference proteome</keyword>
<feature type="transmembrane region" description="Helical" evidence="5">
    <location>
        <begin position="122"/>
        <end position="140"/>
    </location>
</feature>
<dbReference type="Pfam" id="PF01758">
    <property type="entry name" value="SBF"/>
    <property type="match status" value="1"/>
</dbReference>
<keyword evidence="3 5" id="KW-1133">Transmembrane helix</keyword>
<dbReference type="EMBL" id="JARFPL010000036">
    <property type="protein sequence ID" value="MDF0593922.1"/>
    <property type="molecule type" value="Genomic_DNA"/>
</dbReference>